<dbReference type="Proteomes" id="UP000504636">
    <property type="component" value="Unplaced"/>
</dbReference>
<feature type="domain" description="Peptidase C14 caspase" evidence="2">
    <location>
        <begin position="9"/>
        <end position="293"/>
    </location>
</feature>
<proteinExistence type="inferred from homology"/>
<dbReference type="AlphaFoldDB" id="A0A6A6YAT1"/>
<dbReference type="InterPro" id="IPR050452">
    <property type="entry name" value="Metacaspase"/>
</dbReference>
<dbReference type="Gene3D" id="3.40.50.1460">
    <property type="match status" value="1"/>
</dbReference>
<evidence type="ECO:0000256" key="1">
    <source>
        <dbReference type="ARBA" id="ARBA00009005"/>
    </source>
</evidence>
<reference evidence="5" key="2">
    <citation type="submission" date="2020-04" db="EMBL/GenBank/DDBJ databases">
        <authorList>
            <consortium name="NCBI Genome Project"/>
        </authorList>
    </citation>
    <scope>NUCLEOTIDE SEQUENCE</scope>
    <source>
        <strain evidence="5">CBS 304.34</strain>
    </source>
</reference>
<reference evidence="5" key="3">
    <citation type="submission" date="2025-04" db="UniProtKB">
        <authorList>
            <consortium name="RefSeq"/>
        </authorList>
    </citation>
    <scope>IDENTIFICATION</scope>
    <source>
        <strain evidence="5">CBS 304.34</strain>
    </source>
</reference>
<dbReference type="PANTHER" id="PTHR48104">
    <property type="entry name" value="METACASPASE-4"/>
    <property type="match status" value="1"/>
</dbReference>
<evidence type="ECO:0000313" key="4">
    <source>
        <dbReference type="Proteomes" id="UP000504636"/>
    </source>
</evidence>
<dbReference type="GO" id="GO:0004197">
    <property type="term" value="F:cysteine-type endopeptidase activity"/>
    <property type="evidence" value="ECO:0007669"/>
    <property type="project" value="InterPro"/>
</dbReference>
<dbReference type="OrthoDB" id="3223806at2759"/>
<evidence type="ECO:0000313" key="5">
    <source>
        <dbReference type="RefSeq" id="XP_033571911.1"/>
    </source>
</evidence>
<dbReference type="GO" id="GO:0005737">
    <property type="term" value="C:cytoplasm"/>
    <property type="evidence" value="ECO:0007669"/>
    <property type="project" value="TreeGrafter"/>
</dbReference>
<dbReference type="InterPro" id="IPR011600">
    <property type="entry name" value="Pept_C14_caspase"/>
</dbReference>
<dbReference type="Pfam" id="PF00656">
    <property type="entry name" value="Peptidase_C14"/>
    <property type="match status" value="1"/>
</dbReference>
<keyword evidence="4" id="KW-1185">Reference proteome</keyword>
<dbReference type="RefSeq" id="XP_033571911.1">
    <property type="nucleotide sequence ID" value="XM_033723080.1"/>
</dbReference>
<gene>
    <name evidence="3 5" type="ORF">BDZ99DRAFT_491010</name>
</gene>
<reference evidence="3 5" key="1">
    <citation type="journal article" date="2020" name="Stud. Mycol.">
        <title>101 Dothideomycetes genomes: a test case for predicting lifestyles and emergence of pathogens.</title>
        <authorList>
            <person name="Haridas S."/>
            <person name="Albert R."/>
            <person name="Binder M."/>
            <person name="Bloem J."/>
            <person name="Labutti K."/>
            <person name="Salamov A."/>
            <person name="Andreopoulos B."/>
            <person name="Baker S."/>
            <person name="Barry K."/>
            <person name="Bills G."/>
            <person name="Bluhm B."/>
            <person name="Cannon C."/>
            <person name="Castanera R."/>
            <person name="Culley D."/>
            <person name="Daum C."/>
            <person name="Ezra D."/>
            <person name="Gonzalez J."/>
            <person name="Henrissat B."/>
            <person name="Kuo A."/>
            <person name="Liang C."/>
            <person name="Lipzen A."/>
            <person name="Lutzoni F."/>
            <person name="Magnuson J."/>
            <person name="Mondo S."/>
            <person name="Nolan M."/>
            <person name="Ohm R."/>
            <person name="Pangilinan J."/>
            <person name="Park H.-J."/>
            <person name="Ramirez L."/>
            <person name="Alfaro M."/>
            <person name="Sun H."/>
            <person name="Tritt A."/>
            <person name="Yoshinaga Y."/>
            <person name="Zwiers L.-H."/>
            <person name="Turgeon B."/>
            <person name="Goodwin S."/>
            <person name="Spatafora J."/>
            <person name="Crous P."/>
            <person name="Grigoriev I."/>
        </authorList>
    </citation>
    <scope>NUCLEOTIDE SEQUENCE</scope>
    <source>
        <strain evidence="3 5">CBS 304.34</strain>
    </source>
</reference>
<protein>
    <recommendedName>
        <fullName evidence="2">Peptidase C14 caspase domain-containing protein</fullName>
    </recommendedName>
</protein>
<dbReference type="GO" id="GO:0006508">
    <property type="term" value="P:proteolysis"/>
    <property type="evidence" value="ECO:0007669"/>
    <property type="project" value="InterPro"/>
</dbReference>
<sequence>MEQHAITTHYAILIGINAYPESPMRGCMRDVQQVRKIIEEMPNPVHIQMFTASPAEDSNLSPLAESPELWPTYDNVTSSVKKITSSAKPGDFVYIHYSGHGTTIKASGGSSIKSPGDLALVLLEVTDRTNMRYLRGLELAYLLRDMVEKGLTVTLVLDCCFSGSVVRKDSMVRCLSYDPQTDAAYPLDPSQSLSLEAEASRPAYRDVSLRPNWLVNPDGYTILTACGPTEVAKELVLNQNGERHGVLSYFLLRTFAKLGGVGGKQQHIYHHLCARFRETREKRKNEQNPMFYGNKNLCFFGRATPRIRSAPIPIIKKPDGSIQLEAGQAHGICDHDQFSVHPLGSAKEDSVSNRTLVIATVTQVRALTSTLKVLETKSVYVETGWMATALTYLSLRKFPVRLELGLPHPGDWTAALQERRSLDVSDSSNTILGRPISFYVAMDSDNGYEIRDETNQPVVHVPTTTSHQDGIKEKAQPQCEDIIKVFLTIRSTSFMSLELPELATSFEGDRTTKSRGRGHDGLSDDWAALNFRIRTNAR</sequence>
<dbReference type="GeneID" id="54463973"/>
<dbReference type="EMBL" id="MU003711">
    <property type="protein sequence ID" value="KAF2804947.1"/>
    <property type="molecule type" value="Genomic_DNA"/>
</dbReference>
<name>A0A6A6YAT1_9PEZI</name>
<evidence type="ECO:0000313" key="3">
    <source>
        <dbReference type="EMBL" id="KAF2804947.1"/>
    </source>
</evidence>
<accession>A0A6A6YAT1</accession>
<organism evidence="3">
    <name type="scientific">Mytilinidion resinicola</name>
    <dbReference type="NCBI Taxonomy" id="574789"/>
    <lineage>
        <taxon>Eukaryota</taxon>
        <taxon>Fungi</taxon>
        <taxon>Dikarya</taxon>
        <taxon>Ascomycota</taxon>
        <taxon>Pezizomycotina</taxon>
        <taxon>Dothideomycetes</taxon>
        <taxon>Pleosporomycetidae</taxon>
        <taxon>Mytilinidiales</taxon>
        <taxon>Mytilinidiaceae</taxon>
        <taxon>Mytilinidion</taxon>
    </lineage>
</organism>
<evidence type="ECO:0000259" key="2">
    <source>
        <dbReference type="Pfam" id="PF00656"/>
    </source>
</evidence>
<dbReference type="PANTHER" id="PTHR48104:SF30">
    <property type="entry name" value="METACASPASE-1"/>
    <property type="match status" value="1"/>
</dbReference>
<comment type="similarity">
    <text evidence="1">Belongs to the peptidase C14B family.</text>
</comment>